<name>A0A2S7IEV5_9BACT</name>
<dbReference type="EMBL" id="PTRA01000009">
    <property type="protein sequence ID" value="PQA53434.1"/>
    <property type="molecule type" value="Genomic_DNA"/>
</dbReference>
<keyword evidence="2" id="KW-1185">Reference proteome</keyword>
<protein>
    <submittedName>
        <fullName evidence="1">Uncharacterized protein</fullName>
    </submittedName>
</protein>
<gene>
    <name evidence="1" type="ORF">C5O19_24635</name>
</gene>
<sequence>MISFLEKSINELESREQLHSTEFESSLMATCYKLRDKKLQNYSIEELRVMIGQNISLTWLIPLALD</sequence>
<accession>A0A2S7IEV5</accession>
<organism evidence="1 2">
    <name type="scientific">Siphonobacter curvatus</name>
    <dbReference type="NCBI Taxonomy" id="2094562"/>
    <lineage>
        <taxon>Bacteria</taxon>
        <taxon>Pseudomonadati</taxon>
        <taxon>Bacteroidota</taxon>
        <taxon>Cytophagia</taxon>
        <taxon>Cytophagales</taxon>
        <taxon>Cytophagaceae</taxon>
        <taxon>Siphonobacter</taxon>
    </lineage>
</organism>
<evidence type="ECO:0000313" key="2">
    <source>
        <dbReference type="Proteomes" id="UP000239590"/>
    </source>
</evidence>
<dbReference type="InterPro" id="IPR040547">
    <property type="entry name" value="CdiI"/>
</dbReference>
<reference evidence="2" key="1">
    <citation type="submission" date="2018-02" db="EMBL/GenBank/DDBJ databases">
        <title>Genome sequencing of Solimonas sp. HR-BB.</title>
        <authorList>
            <person name="Lee Y."/>
            <person name="Jeon C.O."/>
        </authorList>
    </citation>
    <scope>NUCLEOTIDE SEQUENCE [LARGE SCALE GENOMIC DNA]</scope>
    <source>
        <strain evidence="2">HR-U</strain>
    </source>
</reference>
<dbReference type="Pfam" id="PF18616">
    <property type="entry name" value="CdiI_3"/>
    <property type="match status" value="1"/>
</dbReference>
<dbReference type="AlphaFoldDB" id="A0A2S7IEV5"/>
<dbReference type="Proteomes" id="UP000239590">
    <property type="component" value="Unassembled WGS sequence"/>
</dbReference>
<evidence type="ECO:0000313" key="1">
    <source>
        <dbReference type="EMBL" id="PQA53434.1"/>
    </source>
</evidence>
<proteinExistence type="predicted"/>
<comment type="caution">
    <text evidence="1">The sequence shown here is derived from an EMBL/GenBank/DDBJ whole genome shotgun (WGS) entry which is preliminary data.</text>
</comment>